<dbReference type="SUPFAM" id="SSF53474">
    <property type="entry name" value="alpha/beta-Hydrolases"/>
    <property type="match status" value="1"/>
</dbReference>
<evidence type="ECO:0000313" key="5">
    <source>
        <dbReference type="Proteomes" id="UP000681340"/>
    </source>
</evidence>
<evidence type="ECO:0000256" key="2">
    <source>
        <dbReference type="ARBA" id="ARBA00022801"/>
    </source>
</evidence>
<proteinExistence type="inferred from homology"/>
<keyword evidence="5" id="KW-1185">Reference proteome</keyword>
<dbReference type="InterPro" id="IPR013094">
    <property type="entry name" value="AB_hydrolase_3"/>
</dbReference>
<dbReference type="GO" id="GO:0016787">
    <property type="term" value="F:hydrolase activity"/>
    <property type="evidence" value="ECO:0007669"/>
    <property type="project" value="UniProtKB-KW"/>
</dbReference>
<dbReference type="PANTHER" id="PTHR48081">
    <property type="entry name" value="AB HYDROLASE SUPERFAMILY PROTEIN C4A8.06C"/>
    <property type="match status" value="1"/>
</dbReference>
<dbReference type="Gene3D" id="3.40.50.1820">
    <property type="entry name" value="alpha/beta hydrolase"/>
    <property type="match status" value="1"/>
</dbReference>
<dbReference type="RefSeq" id="WP_212992959.1">
    <property type="nucleotide sequence ID" value="NZ_BAABEA010000023.1"/>
</dbReference>
<dbReference type="PANTHER" id="PTHR48081:SF8">
    <property type="entry name" value="ALPHA_BETA HYDROLASE FOLD-3 DOMAIN-CONTAINING PROTEIN-RELATED"/>
    <property type="match status" value="1"/>
</dbReference>
<dbReference type="PROSITE" id="PS01173">
    <property type="entry name" value="LIPASE_GDXG_HIS"/>
    <property type="match status" value="1"/>
</dbReference>
<gene>
    <name evidence="4" type="ORF">Aau02nite_70980</name>
</gene>
<evidence type="ECO:0000259" key="3">
    <source>
        <dbReference type="Pfam" id="PF07859"/>
    </source>
</evidence>
<dbReference type="Proteomes" id="UP000681340">
    <property type="component" value="Unassembled WGS sequence"/>
</dbReference>
<dbReference type="AlphaFoldDB" id="A0A919SQ28"/>
<evidence type="ECO:0000313" key="4">
    <source>
        <dbReference type="EMBL" id="GIM76462.1"/>
    </source>
</evidence>
<comment type="caution">
    <text evidence="4">The sequence shown here is derived from an EMBL/GenBank/DDBJ whole genome shotgun (WGS) entry which is preliminary data.</text>
</comment>
<protein>
    <submittedName>
        <fullName evidence="4">Esterase</fullName>
    </submittedName>
</protein>
<feature type="domain" description="Alpha/beta hydrolase fold-3" evidence="3">
    <location>
        <begin position="82"/>
        <end position="290"/>
    </location>
</feature>
<dbReference type="Pfam" id="PF07859">
    <property type="entry name" value="Abhydrolase_3"/>
    <property type="match status" value="1"/>
</dbReference>
<dbReference type="InterPro" id="IPR029058">
    <property type="entry name" value="AB_hydrolase_fold"/>
</dbReference>
<reference evidence="4" key="1">
    <citation type="submission" date="2021-03" db="EMBL/GenBank/DDBJ databases">
        <title>Whole genome shotgun sequence of Actinoplanes auranticolor NBRC 12245.</title>
        <authorList>
            <person name="Komaki H."/>
            <person name="Tamura T."/>
        </authorList>
    </citation>
    <scope>NUCLEOTIDE SEQUENCE</scope>
    <source>
        <strain evidence="4">NBRC 12245</strain>
    </source>
</reference>
<accession>A0A919SQ28</accession>
<dbReference type="EMBL" id="BOQL01000062">
    <property type="protein sequence ID" value="GIM76462.1"/>
    <property type="molecule type" value="Genomic_DNA"/>
</dbReference>
<comment type="similarity">
    <text evidence="1">Belongs to the 'GDXG' lipolytic enzyme family.</text>
</comment>
<dbReference type="InterPro" id="IPR002168">
    <property type="entry name" value="Lipase_GDXG_HIS_AS"/>
</dbReference>
<dbReference type="InterPro" id="IPR050300">
    <property type="entry name" value="GDXG_lipolytic_enzyme"/>
</dbReference>
<name>A0A919SQ28_9ACTN</name>
<evidence type="ECO:0000256" key="1">
    <source>
        <dbReference type="ARBA" id="ARBA00010515"/>
    </source>
</evidence>
<organism evidence="4 5">
    <name type="scientific">Actinoplanes auranticolor</name>
    <dbReference type="NCBI Taxonomy" id="47988"/>
    <lineage>
        <taxon>Bacteria</taxon>
        <taxon>Bacillati</taxon>
        <taxon>Actinomycetota</taxon>
        <taxon>Actinomycetes</taxon>
        <taxon>Micromonosporales</taxon>
        <taxon>Micromonosporaceae</taxon>
        <taxon>Actinoplanes</taxon>
    </lineage>
</organism>
<sequence length="319" mass="34256">MSDRPAIVLEPAAQQLVEATADPLFLIDAGADGARKILNDLQAAPVEKLPVDDEWIIVPAAVGDVRVRIVKPAGAAGVLPVVVYMHGGGWILGNAGTHDRLVREIAVGAHAAVVFVEYTPSPEARYPVAIEQGYAVAQWVVRDGATRGLDAERMAVAGESVGGNMAAALALMATQRGDVTFVQQSLYYPVTDAEMNTASYEQFASGYYLSRKSMEWFWDAYAPEKSTRSEITASPNQATVEQLRGLPPTLVFVDEADVLRDEGEAYAAKLRSAGVPVTTVRYDGTVHDFMLLNSLTDTRATRASIDQATSFLRTALAAK</sequence>
<keyword evidence="2" id="KW-0378">Hydrolase</keyword>